<evidence type="ECO:0000256" key="2">
    <source>
        <dbReference type="ARBA" id="ARBA00004202"/>
    </source>
</evidence>
<accession>A0A1V9XN70</accession>
<name>A0A1V9XN70_9ACAR</name>
<evidence type="ECO:0000256" key="12">
    <source>
        <dbReference type="ARBA" id="ARBA00023136"/>
    </source>
</evidence>
<keyword evidence="12" id="KW-0472">Membrane</keyword>
<evidence type="ECO:0000256" key="1">
    <source>
        <dbReference type="ARBA" id="ARBA00004173"/>
    </source>
</evidence>
<feature type="domain" description="YrdC-like" evidence="16">
    <location>
        <begin position="29"/>
        <end position="221"/>
    </location>
</feature>
<evidence type="ECO:0000256" key="7">
    <source>
        <dbReference type="ARBA" id="ARBA00022475"/>
    </source>
</evidence>
<evidence type="ECO:0000256" key="4">
    <source>
        <dbReference type="ARBA" id="ARBA00007663"/>
    </source>
</evidence>
<evidence type="ECO:0000256" key="9">
    <source>
        <dbReference type="ARBA" id="ARBA00022679"/>
    </source>
</evidence>
<dbReference type="InParanoid" id="A0A1V9XN70"/>
<comment type="subunit">
    <text evidence="15">Interacts with RSC1A1.</text>
</comment>
<dbReference type="FunFam" id="3.90.870.10:FF:000007">
    <property type="entry name" value="YrdC N6-threonylcarbamoyltransferase domain containing"/>
    <property type="match status" value="1"/>
</dbReference>
<dbReference type="STRING" id="418985.A0A1V9XN70"/>
<comment type="caution">
    <text evidence="17">The sequence shown here is derived from an EMBL/GenBank/DDBJ whole genome shotgun (WGS) entry which is preliminary data.</text>
</comment>
<evidence type="ECO:0000256" key="10">
    <source>
        <dbReference type="ARBA" id="ARBA00022946"/>
    </source>
</evidence>
<dbReference type="Proteomes" id="UP000192247">
    <property type="component" value="Unassembled WGS sequence"/>
</dbReference>
<proteinExistence type="inferred from homology"/>
<reference evidence="17 18" key="1">
    <citation type="journal article" date="2017" name="Gigascience">
        <title>Draft genome of the honey bee ectoparasitic mite, Tropilaelaps mercedesae, is shaped by the parasitic life history.</title>
        <authorList>
            <person name="Dong X."/>
            <person name="Armstrong S.D."/>
            <person name="Xia D."/>
            <person name="Makepeace B.L."/>
            <person name="Darby A.C."/>
            <person name="Kadowaki T."/>
        </authorList>
    </citation>
    <scope>NUCLEOTIDE SEQUENCE [LARGE SCALE GENOMIC DNA]</scope>
    <source>
        <strain evidence="17">Wuxi-XJTLU</strain>
    </source>
</reference>
<dbReference type="SUPFAM" id="SSF55821">
    <property type="entry name" value="YrdC/RibB"/>
    <property type="match status" value="1"/>
</dbReference>
<dbReference type="GO" id="GO:0006450">
    <property type="term" value="P:regulation of translational fidelity"/>
    <property type="evidence" value="ECO:0007669"/>
    <property type="project" value="TreeGrafter"/>
</dbReference>
<evidence type="ECO:0000256" key="15">
    <source>
        <dbReference type="ARBA" id="ARBA00063146"/>
    </source>
</evidence>
<comment type="subcellular location">
    <subcellularLocation>
        <location evidence="2">Cell membrane</location>
        <topology evidence="2">Peripheral membrane protein</topology>
    </subcellularLocation>
    <subcellularLocation>
        <location evidence="3">Cytoplasm</location>
    </subcellularLocation>
    <subcellularLocation>
        <location evidence="1">Mitochondrion</location>
    </subcellularLocation>
</comment>
<dbReference type="Pfam" id="PF01300">
    <property type="entry name" value="Sua5_yciO_yrdC"/>
    <property type="match status" value="1"/>
</dbReference>
<organism evidence="17 18">
    <name type="scientific">Tropilaelaps mercedesae</name>
    <dbReference type="NCBI Taxonomy" id="418985"/>
    <lineage>
        <taxon>Eukaryota</taxon>
        <taxon>Metazoa</taxon>
        <taxon>Ecdysozoa</taxon>
        <taxon>Arthropoda</taxon>
        <taxon>Chelicerata</taxon>
        <taxon>Arachnida</taxon>
        <taxon>Acari</taxon>
        <taxon>Parasitiformes</taxon>
        <taxon>Mesostigmata</taxon>
        <taxon>Gamasina</taxon>
        <taxon>Dermanyssoidea</taxon>
        <taxon>Laelapidae</taxon>
        <taxon>Tropilaelaps</taxon>
    </lineage>
</organism>
<dbReference type="GO" id="GO:0061710">
    <property type="term" value="F:L-threonylcarbamoyladenylate synthase"/>
    <property type="evidence" value="ECO:0007669"/>
    <property type="project" value="UniProtKB-EC"/>
</dbReference>
<dbReference type="EC" id="2.7.7.87" evidence="5"/>
<keyword evidence="18" id="KW-1185">Reference proteome</keyword>
<keyword evidence="10" id="KW-0809">Transit peptide</keyword>
<protein>
    <recommendedName>
        <fullName evidence="6">Threonylcarbamoyl-AMP synthase</fullName>
        <ecNumber evidence="5">2.7.7.87</ecNumber>
    </recommendedName>
</protein>
<dbReference type="InterPro" id="IPR050156">
    <property type="entry name" value="TC-AMP_synthase_SUA5"/>
</dbReference>
<dbReference type="GO" id="GO:0005886">
    <property type="term" value="C:plasma membrane"/>
    <property type="evidence" value="ECO:0007669"/>
    <property type="project" value="UniProtKB-SubCell"/>
</dbReference>
<keyword evidence="8" id="KW-0963">Cytoplasm</keyword>
<gene>
    <name evidence="17" type="ORF">BIW11_08839</name>
</gene>
<evidence type="ECO:0000256" key="13">
    <source>
        <dbReference type="ARBA" id="ARBA00048366"/>
    </source>
</evidence>
<evidence type="ECO:0000259" key="16">
    <source>
        <dbReference type="PROSITE" id="PS51163"/>
    </source>
</evidence>
<dbReference type="InterPro" id="IPR017945">
    <property type="entry name" value="DHBP_synth_RibB-like_a/b_dom"/>
</dbReference>
<sequence>MHLQMTFGPVIDDFMYVAPGTSAQLIKYAVSVEKAKAVLNSEGVLAVPTDTVYGIAGLAQSSTAVRKLYAIKSRDPHKPVAICVANVKDVYKWAQVTIPRSLLEELFPGPVTLIFNRSHLLNPELNPDTSLVGVRIPASVYIRMLCMAVGGPLALTSANVSSAGSTLCVEEFADMWPQLDLVVDAGPLCPLGSSQEEQRKGSTVVDLSVEGCFKILRAGCCLKVTKDVLLQNGLKQC</sequence>
<keyword evidence="11" id="KW-0496">Mitochondrion</keyword>
<comment type="similarity">
    <text evidence="4">Belongs to the SUA5 family.</text>
</comment>
<dbReference type="EMBL" id="MNPL01007347">
    <property type="protein sequence ID" value="OQR74798.1"/>
    <property type="molecule type" value="Genomic_DNA"/>
</dbReference>
<dbReference type="NCBIfam" id="TIGR00057">
    <property type="entry name" value="L-threonylcarbamoyladenylate synthase"/>
    <property type="match status" value="1"/>
</dbReference>
<evidence type="ECO:0000256" key="8">
    <source>
        <dbReference type="ARBA" id="ARBA00022490"/>
    </source>
</evidence>
<keyword evidence="7" id="KW-1003">Cell membrane</keyword>
<dbReference type="GO" id="GO:0003725">
    <property type="term" value="F:double-stranded RNA binding"/>
    <property type="evidence" value="ECO:0007669"/>
    <property type="project" value="InterPro"/>
</dbReference>
<dbReference type="PANTHER" id="PTHR17490:SF10">
    <property type="entry name" value="THREONYLCARBAMOYL-AMP SYNTHASE"/>
    <property type="match status" value="1"/>
</dbReference>
<dbReference type="AlphaFoldDB" id="A0A1V9XN70"/>
<evidence type="ECO:0000313" key="18">
    <source>
        <dbReference type="Proteomes" id="UP000192247"/>
    </source>
</evidence>
<dbReference type="InterPro" id="IPR006070">
    <property type="entry name" value="Sua5-like_dom"/>
</dbReference>
<keyword evidence="9" id="KW-0808">Transferase</keyword>
<dbReference type="PROSITE" id="PS51163">
    <property type="entry name" value="YRDC"/>
    <property type="match status" value="1"/>
</dbReference>
<evidence type="ECO:0000256" key="14">
    <source>
        <dbReference type="ARBA" id="ARBA00058524"/>
    </source>
</evidence>
<dbReference type="GO" id="GO:0005739">
    <property type="term" value="C:mitochondrion"/>
    <property type="evidence" value="ECO:0007669"/>
    <property type="project" value="UniProtKB-SubCell"/>
</dbReference>
<evidence type="ECO:0000256" key="5">
    <source>
        <dbReference type="ARBA" id="ARBA00012584"/>
    </source>
</evidence>
<evidence type="ECO:0000256" key="11">
    <source>
        <dbReference type="ARBA" id="ARBA00023128"/>
    </source>
</evidence>
<dbReference type="GO" id="GO:0000049">
    <property type="term" value="F:tRNA binding"/>
    <property type="evidence" value="ECO:0007669"/>
    <property type="project" value="TreeGrafter"/>
</dbReference>
<dbReference type="Gene3D" id="3.90.870.10">
    <property type="entry name" value="DHBP synthase"/>
    <property type="match status" value="1"/>
</dbReference>
<dbReference type="PANTHER" id="PTHR17490">
    <property type="entry name" value="SUA5"/>
    <property type="match status" value="1"/>
</dbReference>
<comment type="catalytic activity">
    <reaction evidence="13">
        <text>L-threonine + hydrogencarbonate + ATP = L-threonylcarbamoyladenylate + diphosphate + H2O</text>
        <dbReference type="Rhea" id="RHEA:36407"/>
        <dbReference type="ChEBI" id="CHEBI:15377"/>
        <dbReference type="ChEBI" id="CHEBI:17544"/>
        <dbReference type="ChEBI" id="CHEBI:30616"/>
        <dbReference type="ChEBI" id="CHEBI:33019"/>
        <dbReference type="ChEBI" id="CHEBI:57926"/>
        <dbReference type="ChEBI" id="CHEBI:73682"/>
        <dbReference type="EC" id="2.7.7.87"/>
    </reaction>
</comment>
<comment type="function">
    <text evidence="14">Cytoplasmic and mitochondrial threonylcarbamoyl-AMP synthase required for the formation of a threonylcarbamoyl group on adenosine at position 37 (t(6)A37) in tRNAs that read codons beginning with adenine. Catalyzes the conversion of L-threonine, HCO(3)(-)/CO(2) and ATP to give threonylcarbamoyl-AMP (TC-AMP) as the acyladenylate intermediate, with the release of diphosphate. Participates in t(6)A37 formation in cytoplasmic and mitochondrial tRNAs. May regulate the activity of some transporters.</text>
</comment>
<evidence type="ECO:0000256" key="3">
    <source>
        <dbReference type="ARBA" id="ARBA00004496"/>
    </source>
</evidence>
<dbReference type="OrthoDB" id="3648309at2759"/>
<evidence type="ECO:0000313" key="17">
    <source>
        <dbReference type="EMBL" id="OQR74798.1"/>
    </source>
</evidence>
<evidence type="ECO:0000256" key="6">
    <source>
        <dbReference type="ARBA" id="ARBA00015492"/>
    </source>
</evidence>
<dbReference type="FunCoup" id="A0A1V9XN70">
    <property type="interactions" value="283"/>
</dbReference>